<dbReference type="RefSeq" id="YP_010739701.1">
    <property type="nucleotide sequence ID" value="NC_073044.1"/>
</dbReference>
<dbReference type="KEGG" id="vg:79587094"/>
<organism evidence="1 2">
    <name type="scientific">Bacillus phage Negev_SA</name>
    <dbReference type="NCBI Taxonomy" id="1983579"/>
    <lineage>
        <taxon>Viruses</taxon>
        <taxon>Duplodnaviria</taxon>
        <taxon>Heunggongvirae</taxon>
        <taxon>Uroviricota</taxon>
        <taxon>Caudoviricetes</taxon>
        <taxon>Wbetavirus</taxon>
        <taxon>Wbetavirus negev</taxon>
    </lineage>
</organism>
<evidence type="ECO:0000313" key="2">
    <source>
        <dbReference type="Proteomes" id="UP000226363"/>
    </source>
</evidence>
<name>A0A288WGE2_9CAUD</name>
<keyword evidence="2" id="KW-1185">Reference proteome</keyword>
<dbReference type="Proteomes" id="UP000226363">
    <property type="component" value="Segment"/>
</dbReference>
<protein>
    <submittedName>
        <fullName evidence="1">Uncharacterized protein</fullName>
    </submittedName>
</protein>
<reference evidence="1 2" key="1">
    <citation type="submission" date="2017-04" db="EMBL/GenBank/DDBJ databases">
        <title>Bacillus anthracis phage Complete Genome.</title>
        <authorList>
            <person name="Alkalay S."/>
            <person name="Coppenhagen-Glazer S."/>
            <person name="Hazan R."/>
        </authorList>
    </citation>
    <scope>NUCLEOTIDE SEQUENCE [LARGE SCALE GENOMIC DNA]</scope>
</reference>
<proteinExistence type="predicted"/>
<accession>A0A288WGE2</accession>
<evidence type="ECO:0000313" key="1">
    <source>
        <dbReference type="EMBL" id="ARW58512.1"/>
    </source>
</evidence>
<dbReference type="GeneID" id="79587094"/>
<dbReference type="EMBL" id="KY963370">
    <property type="protein sequence ID" value="ARW58512.1"/>
    <property type="molecule type" value="Genomic_DNA"/>
</dbReference>
<sequence>MTKIKEPVSYNRSCVQGVQGIQGNWVRETFALLDLIVMYSK</sequence>